<feature type="transmembrane region" description="Helical" evidence="1">
    <location>
        <begin position="132"/>
        <end position="157"/>
    </location>
</feature>
<evidence type="ECO:0000256" key="1">
    <source>
        <dbReference type="SAM" id="Phobius"/>
    </source>
</evidence>
<dbReference type="Pfam" id="PF25231">
    <property type="entry name" value="DUF7847"/>
    <property type="match status" value="1"/>
</dbReference>
<keyword evidence="1" id="KW-0472">Membrane</keyword>
<feature type="transmembrane region" description="Helical" evidence="1">
    <location>
        <begin position="96"/>
        <end position="126"/>
    </location>
</feature>
<evidence type="ECO:0000259" key="2">
    <source>
        <dbReference type="Pfam" id="PF25231"/>
    </source>
</evidence>
<accession>A0ABD5PMM1</accession>
<keyword evidence="4" id="KW-1185">Reference proteome</keyword>
<feature type="transmembrane region" description="Helical" evidence="1">
    <location>
        <begin position="234"/>
        <end position="258"/>
    </location>
</feature>
<feature type="domain" description="DUF7847" evidence="2">
    <location>
        <begin position="1"/>
        <end position="260"/>
    </location>
</feature>
<dbReference type="EMBL" id="JBHSFA010000004">
    <property type="protein sequence ID" value="MFC4541836.1"/>
    <property type="molecule type" value="Genomic_DNA"/>
</dbReference>
<evidence type="ECO:0000313" key="4">
    <source>
        <dbReference type="Proteomes" id="UP001595898"/>
    </source>
</evidence>
<sequence>MSALQSLRPAISGVVRNPILLVITGLYGLVQLPQLALQEQDPLLATAVSLGVTGLMIFLLPFFQGGVIGMASEAIAGRTTLGTLLRSGKSNYVSLLLAYFVLLAVNFAFGMFVFFGILIGGVSVVAGGGEPGIAVLAVLGLFGLVALLGYLLVTFFVQFYAHAIVLSDTDLVGGFKTSVGLVRDNILSVVGYTAVLLCGSAILGGVGVGASFLFTADQSTGVPVPELSLPVLVAAGVAYLVAVAIGGAFYATYSVAFYQNIRSDDRRPSTTGY</sequence>
<evidence type="ECO:0000313" key="3">
    <source>
        <dbReference type="EMBL" id="MFC4541836.1"/>
    </source>
</evidence>
<feature type="transmembrane region" description="Helical" evidence="1">
    <location>
        <begin position="20"/>
        <end position="37"/>
    </location>
</feature>
<dbReference type="Proteomes" id="UP001595898">
    <property type="component" value="Unassembled WGS sequence"/>
</dbReference>
<name>A0ABD5PMM1_9EURY</name>
<dbReference type="InterPro" id="IPR057169">
    <property type="entry name" value="DUF7847"/>
</dbReference>
<dbReference type="RefSeq" id="WP_250142728.1">
    <property type="nucleotide sequence ID" value="NZ_JALIQP010000008.1"/>
</dbReference>
<keyword evidence="1" id="KW-0812">Transmembrane</keyword>
<dbReference type="AlphaFoldDB" id="A0ABD5PMM1"/>
<proteinExistence type="predicted"/>
<gene>
    <name evidence="3" type="ORF">ACFO5R_07830</name>
</gene>
<protein>
    <recommendedName>
        <fullName evidence="2">DUF7847 domain-containing protein</fullName>
    </recommendedName>
</protein>
<feature type="transmembrane region" description="Helical" evidence="1">
    <location>
        <begin position="43"/>
        <end position="63"/>
    </location>
</feature>
<feature type="transmembrane region" description="Helical" evidence="1">
    <location>
        <begin position="186"/>
        <end position="214"/>
    </location>
</feature>
<organism evidence="3 4">
    <name type="scientific">Halosolutus amylolyticus</name>
    <dbReference type="NCBI Taxonomy" id="2932267"/>
    <lineage>
        <taxon>Archaea</taxon>
        <taxon>Methanobacteriati</taxon>
        <taxon>Methanobacteriota</taxon>
        <taxon>Stenosarchaea group</taxon>
        <taxon>Halobacteria</taxon>
        <taxon>Halobacteriales</taxon>
        <taxon>Natrialbaceae</taxon>
        <taxon>Halosolutus</taxon>
    </lineage>
</organism>
<comment type="caution">
    <text evidence="3">The sequence shown here is derived from an EMBL/GenBank/DDBJ whole genome shotgun (WGS) entry which is preliminary data.</text>
</comment>
<keyword evidence="1" id="KW-1133">Transmembrane helix</keyword>
<reference evidence="3 4" key="1">
    <citation type="journal article" date="2019" name="Int. J. Syst. Evol. Microbiol.">
        <title>The Global Catalogue of Microorganisms (GCM) 10K type strain sequencing project: providing services to taxonomists for standard genome sequencing and annotation.</title>
        <authorList>
            <consortium name="The Broad Institute Genomics Platform"/>
            <consortium name="The Broad Institute Genome Sequencing Center for Infectious Disease"/>
            <person name="Wu L."/>
            <person name="Ma J."/>
        </authorList>
    </citation>
    <scope>NUCLEOTIDE SEQUENCE [LARGE SCALE GENOMIC DNA]</scope>
    <source>
        <strain evidence="3 4">WLHS5</strain>
    </source>
</reference>